<sequence length="102" mass="11404">MLDYAIDKGYGVPKYLAFWSPCSGSEAKKVGHGRRFVDGEARAALHQKPRCFAPVCARRETSRQRYQRDLAPTGGGDGRIATWPPLVLQKRRPRSKGGFWVG</sequence>
<protein>
    <submittedName>
        <fullName evidence="1">Uncharacterized protein</fullName>
    </submittedName>
</protein>
<evidence type="ECO:0000313" key="2">
    <source>
        <dbReference type="Proteomes" id="UP001341840"/>
    </source>
</evidence>
<accession>A0ABU6WC19</accession>
<proteinExistence type="predicted"/>
<keyword evidence="2" id="KW-1185">Reference proteome</keyword>
<name>A0ABU6WC19_9FABA</name>
<comment type="caution">
    <text evidence="1">The sequence shown here is derived from an EMBL/GenBank/DDBJ whole genome shotgun (WGS) entry which is preliminary data.</text>
</comment>
<organism evidence="1 2">
    <name type="scientific">Stylosanthes scabra</name>
    <dbReference type="NCBI Taxonomy" id="79078"/>
    <lineage>
        <taxon>Eukaryota</taxon>
        <taxon>Viridiplantae</taxon>
        <taxon>Streptophyta</taxon>
        <taxon>Embryophyta</taxon>
        <taxon>Tracheophyta</taxon>
        <taxon>Spermatophyta</taxon>
        <taxon>Magnoliopsida</taxon>
        <taxon>eudicotyledons</taxon>
        <taxon>Gunneridae</taxon>
        <taxon>Pentapetalae</taxon>
        <taxon>rosids</taxon>
        <taxon>fabids</taxon>
        <taxon>Fabales</taxon>
        <taxon>Fabaceae</taxon>
        <taxon>Papilionoideae</taxon>
        <taxon>50 kb inversion clade</taxon>
        <taxon>dalbergioids sensu lato</taxon>
        <taxon>Dalbergieae</taxon>
        <taxon>Pterocarpus clade</taxon>
        <taxon>Stylosanthes</taxon>
    </lineage>
</organism>
<dbReference type="EMBL" id="JASCZI010181315">
    <property type="protein sequence ID" value="MED6181703.1"/>
    <property type="molecule type" value="Genomic_DNA"/>
</dbReference>
<reference evidence="1 2" key="1">
    <citation type="journal article" date="2023" name="Plants (Basel)">
        <title>Bridging the Gap: Combining Genomics and Transcriptomics Approaches to Understand Stylosanthes scabra, an Orphan Legume from the Brazilian Caatinga.</title>
        <authorList>
            <person name="Ferreira-Neto J.R.C."/>
            <person name="da Silva M.D."/>
            <person name="Binneck E."/>
            <person name="de Melo N.F."/>
            <person name="da Silva R.H."/>
            <person name="de Melo A.L.T.M."/>
            <person name="Pandolfi V."/>
            <person name="Bustamante F.O."/>
            <person name="Brasileiro-Vidal A.C."/>
            <person name="Benko-Iseppon A.M."/>
        </authorList>
    </citation>
    <scope>NUCLEOTIDE SEQUENCE [LARGE SCALE GENOMIC DNA]</scope>
    <source>
        <tissue evidence="1">Leaves</tissue>
    </source>
</reference>
<evidence type="ECO:0000313" key="1">
    <source>
        <dbReference type="EMBL" id="MED6181703.1"/>
    </source>
</evidence>
<dbReference type="Proteomes" id="UP001341840">
    <property type="component" value="Unassembled WGS sequence"/>
</dbReference>
<gene>
    <name evidence="1" type="ORF">PIB30_021804</name>
</gene>